<evidence type="ECO:0000313" key="3">
    <source>
        <dbReference type="Proteomes" id="UP001367316"/>
    </source>
</evidence>
<reference evidence="2 3" key="1">
    <citation type="submission" date="2024-04" db="EMBL/GenBank/DDBJ databases">
        <title>Phyllosticta paracitricarpa is synonymous to the EU quarantine fungus P. citricarpa based on phylogenomic analyses.</title>
        <authorList>
            <consortium name="Lawrence Berkeley National Laboratory"/>
            <person name="Van ingen-buijs V.A."/>
            <person name="Van westerhoven A.C."/>
            <person name="Haridas S."/>
            <person name="Skiadas P."/>
            <person name="Martin F."/>
            <person name="Groenewald J.Z."/>
            <person name="Crous P.W."/>
            <person name="Seidl M.F."/>
        </authorList>
    </citation>
    <scope>NUCLEOTIDE SEQUENCE [LARGE SCALE GENOMIC DNA]</scope>
    <source>
        <strain evidence="2 3">CBS 141358</strain>
    </source>
</reference>
<dbReference type="Proteomes" id="UP001367316">
    <property type="component" value="Unassembled WGS sequence"/>
</dbReference>
<keyword evidence="1" id="KW-0812">Transmembrane</keyword>
<organism evidence="2 3">
    <name type="scientific">Phyllosticta paracitricarpa</name>
    <dbReference type="NCBI Taxonomy" id="2016321"/>
    <lineage>
        <taxon>Eukaryota</taxon>
        <taxon>Fungi</taxon>
        <taxon>Dikarya</taxon>
        <taxon>Ascomycota</taxon>
        <taxon>Pezizomycotina</taxon>
        <taxon>Dothideomycetes</taxon>
        <taxon>Dothideomycetes incertae sedis</taxon>
        <taxon>Botryosphaeriales</taxon>
        <taxon>Phyllostictaceae</taxon>
        <taxon>Phyllosticta</taxon>
    </lineage>
</organism>
<keyword evidence="3" id="KW-1185">Reference proteome</keyword>
<proteinExistence type="predicted"/>
<name>A0ABR1NI66_9PEZI</name>
<keyword evidence="1" id="KW-1133">Transmembrane helix</keyword>
<evidence type="ECO:0000256" key="1">
    <source>
        <dbReference type="SAM" id="Phobius"/>
    </source>
</evidence>
<feature type="transmembrane region" description="Helical" evidence="1">
    <location>
        <begin position="113"/>
        <end position="133"/>
    </location>
</feature>
<accession>A0ABR1NI66</accession>
<evidence type="ECO:0000313" key="2">
    <source>
        <dbReference type="EMBL" id="KAK7613990.1"/>
    </source>
</evidence>
<sequence>MPLSVRPGRPTMRPCHHLPHAVYVRRRSSSPPVACLYESHPGCLRDSGVCVCVCVCMPMLMLMPMQCASCLACMYALSCLVLSCLVFLVCAVLDKKWEKREGKRRREGRTFQTPSRCAICAIFFFFFFLRRLTWKLEWMRGRREEEMR</sequence>
<dbReference type="EMBL" id="JBBPBF010000005">
    <property type="protein sequence ID" value="KAK7613990.1"/>
    <property type="molecule type" value="Genomic_DNA"/>
</dbReference>
<protein>
    <submittedName>
        <fullName evidence="2">Uncharacterized protein</fullName>
    </submittedName>
</protein>
<gene>
    <name evidence="2" type="ORF">JOL62DRAFT_350688</name>
</gene>
<keyword evidence="1" id="KW-0472">Membrane</keyword>
<feature type="transmembrane region" description="Helical" evidence="1">
    <location>
        <begin position="67"/>
        <end position="93"/>
    </location>
</feature>
<comment type="caution">
    <text evidence="2">The sequence shown here is derived from an EMBL/GenBank/DDBJ whole genome shotgun (WGS) entry which is preliminary data.</text>
</comment>